<dbReference type="Pfam" id="PF18563">
    <property type="entry name" value="TubC_N"/>
    <property type="match status" value="1"/>
</dbReference>
<dbReference type="InterPro" id="IPR025110">
    <property type="entry name" value="AMP-bd_C"/>
</dbReference>
<dbReference type="Pfam" id="PF13193">
    <property type="entry name" value="AMP-binding_C"/>
    <property type="match status" value="2"/>
</dbReference>
<dbReference type="Pfam" id="PF00668">
    <property type="entry name" value="Condensation"/>
    <property type="match status" value="3"/>
</dbReference>
<dbReference type="Gene3D" id="3.30.559.10">
    <property type="entry name" value="Chloramphenicol acetyltransferase-like domain"/>
    <property type="match status" value="3"/>
</dbReference>
<evidence type="ECO:0000256" key="1">
    <source>
        <dbReference type="ARBA" id="ARBA00001957"/>
    </source>
</evidence>
<dbReference type="CDD" id="cd19534">
    <property type="entry name" value="E_NRPS"/>
    <property type="match status" value="1"/>
</dbReference>
<dbReference type="Gene3D" id="1.10.10.1830">
    <property type="entry name" value="Non-ribosomal peptide synthase, adenylation domain"/>
    <property type="match status" value="1"/>
</dbReference>
<dbReference type="Gene3D" id="2.30.38.10">
    <property type="entry name" value="Luciferase, Domain 3"/>
    <property type="match status" value="2"/>
</dbReference>
<dbReference type="Pfam" id="PF00501">
    <property type="entry name" value="AMP-binding"/>
    <property type="match status" value="2"/>
</dbReference>
<evidence type="ECO:0000256" key="5">
    <source>
        <dbReference type="SAM" id="MobiDB-lite"/>
    </source>
</evidence>
<evidence type="ECO:0000313" key="7">
    <source>
        <dbReference type="EMBL" id="GAB0057976.1"/>
    </source>
</evidence>
<dbReference type="NCBIfam" id="TIGR01720">
    <property type="entry name" value="NRPS-para261"/>
    <property type="match status" value="1"/>
</dbReference>
<organism evidence="7 8">
    <name type="scientific">Candidatus Magnetaquiglobus chichijimensis</name>
    <dbReference type="NCBI Taxonomy" id="3141448"/>
    <lineage>
        <taxon>Bacteria</taxon>
        <taxon>Pseudomonadati</taxon>
        <taxon>Pseudomonadota</taxon>
        <taxon>Magnetococcia</taxon>
        <taxon>Magnetococcales</taxon>
        <taxon>Candidatus Magnetaquicoccaceae</taxon>
        <taxon>Candidatus Magnetaquiglobus</taxon>
    </lineage>
</organism>
<dbReference type="RefSeq" id="WP_420905658.1">
    <property type="nucleotide sequence ID" value="NZ_BAAFGK010000004.1"/>
</dbReference>
<keyword evidence="8" id="KW-1185">Reference proteome</keyword>
<dbReference type="Gene3D" id="3.30.300.30">
    <property type="match status" value="2"/>
</dbReference>
<dbReference type="InterPro" id="IPR001242">
    <property type="entry name" value="Condensation_dom"/>
</dbReference>
<dbReference type="Proteomes" id="UP001628193">
    <property type="component" value="Unassembled WGS sequence"/>
</dbReference>
<keyword evidence="4" id="KW-0677">Repeat</keyword>
<keyword evidence="2" id="KW-0596">Phosphopantetheine</keyword>
<dbReference type="InterPro" id="IPR023213">
    <property type="entry name" value="CAT-like_dom_sf"/>
</dbReference>
<dbReference type="PANTHER" id="PTHR45527:SF14">
    <property type="entry name" value="PLIPASTATIN SYNTHASE SUBUNIT B"/>
    <property type="match status" value="1"/>
</dbReference>
<dbReference type="Pfam" id="PF00550">
    <property type="entry name" value="PP-binding"/>
    <property type="match status" value="2"/>
</dbReference>
<dbReference type="InterPro" id="IPR010060">
    <property type="entry name" value="NRPS_synth"/>
</dbReference>
<gene>
    <name evidence="7" type="primary">lgrD_1</name>
    <name evidence="7" type="ORF">SIID45300_02311</name>
</gene>
<evidence type="ECO:0000313" key="8">
    <source>
        <dbReference type="Proteomes" id="UP001628193"/>
    </source>
</evidence>
<dbReference type="PANTHER" id="PTHR45527">
    <property type="entry name" value="NONRIBOSOMAL PEPTIDE SYNTHETASE"/>
    <property type="match status" value="1"/>
</dbReference>
<dbReference type="InterPro" id="IPR006162">
    <property type="entry name" value="Ppantetheine_attach_site"/>
</dbReference>
<evidence type="ECO:0000256" key="4">
    <source>
        <dbReference type="ARBA" id="ARBA00022737"/>
    </source>
</evidence>
<dbReference type="InterPro" id="IPR010071">
    <property type="entry name" value="AA_adenyl_dom"/>
</dbReference>
<evidence type="ECO:0000256" key="2">
    <source>
        <dbReference type="ARBA" id="ARBA00022450"/>
    </source>
</evidence>
<reference evidence="7 8" key="1">
    <citation type="submission" date="2024-09" db="EMBL/GenBank/DDBJ databases">
        <title>Draft genome sequence of Candidatus Magnetaquicoccaceae bacterium FCR-1.</title>
        <authorList>
            <person name="Shimoshige H."/>
            <person name="Shimamura S."/>
            <person name="Taoka A."/>
            <person name="Kobayashi H."/>
            <person name="Maekawa T."/>
        </authorList>
    </citation>
    <scope>NUCLEOTIDE SEQUENCE [LARGE SCALE GENOMIC DNA]</scope>
    <source>
        <strain evidence="7 8">FCR-1</strain>
    </source>
</reference>
<dbReference type="Gene3D" id="3.30.559.30">
    <property type="entry name" value="Nonribosomal peptide synthetase, condensation domain"/>
    <property type="match status" value="3"/>
</dbReference>
<dbReference type="InterPro" id="IPR020845">
    <property type="entry name" value="AMP-binding_CS"/>
</dbReference>
<dbReference type="Gene3D" id="1.10.1200.10">
    <property type="entry name" value="ACP-like"/>
    <property type="match status" value="2"/>
</dbReference>
<dbReference type="InterPro" id="IPR041464">
    <property type="entry name" value="TubC_N"/>
</dbReference>
<feature type="region of interest" description="Disordered" evidence="5">
    <location>
        <begin position="2131"/>
        <end position="2155"/>
    </location>
</feature>
<comment type="cofactor">
    <cofactor evidence="1">
        <name>pantetheine 4'-phosphate</name>
        <dbReference type="ChEBI" id="CHEBI:47942"/>
    </cofactor>
</comment>
<dbReference type="PROSITE" id="PS50075">
    <property type="entry name" value="CARRIER"/>
    <property type="match status" value="2"/>
</dbReference>
<protein>
    <submittedName>
        <fullName evidence="7">Linear gramicidin synthase subunit D</fullName>
    </submittedName>
</protein>
<evidence type="ECO:0000259" key="6">
    <source>
        <dbReference type="PROSITE" id="PS50075"/>
    </source>
</evidence>
<dbReference type="InterPro" id="IPR000873">
    <property type="entry name" value="AMP-dep_synth/lig_dom"/>
</dbReference>
<accession>A0ABQ0CAQ7</accession>
<dbReference type="InterPro" id="IPR045851">
    <property type="entry name" value="AMP-bd_C_sf"/>
</dbReference>
<dbReference type="PROSITE" id="PS00012">
    <property type="entry name" value="PHOSPHOPANTETHEINE"/>
    <property type="match status" value="2"/>
</dbReference>
<proteinExistence type="predicted"/>
<dbReference type="SMART" id="SM00823">
    <property type="entry name" value="PKS_PP"/>
    <property type="match status" value="2"/>
</dbReference>
<evidence type="ECO:0000256" key="3">
    <source>
        <dbReference type="ARBA" id="ARBA00022553"/>
    </source>
</evidence>
<dbReference type="InterPro" id="IPR020806">
    <property type="entry name" value="PKS_PP-bd"/>
</dbReference>
<dbReference type="PROSITE" id="PS00455">
    <property type="entry name" value="AMP_BINDING"/>
    <property type="match status" value="2"/>
</dbReference>
<dbReference type="SUPFAM" id="SSF56801">
    <property type="entry name" value="Acetyl-CoA synthetase-like"/>
    <property type="match status" value="2"/>
</dbReference>
<dbReference type="InterPro" id="IPR009081">
    <property type="entry name" value="PP-bd_ACP"/>
</dbReference>
<name>A0ABQ0CAQ7_9PROT</name>
<dbReference type="NCBIfam" id="TIGR01733">
    <property type="entry name" value="AA-adenyl-dom"/>
    <property type="match status" value="2"/>
</dbReference>
<dbReference type="EMBL" id="BAAFGK010000004">
    <property type="protein sequence ID" value="GAB0057976.1"/>
    <property type="molecule type" value="Genomic_DNA"/>
</dbReference>
<comment type="caution">
    <text evidence="7">The sequence shown here is derived from an EMBL/GenBank/DDBJ whole genome shotgun (WGS) entry which is preliminary data.</text>
</comment>
<dbReference type="CDD" id="cd17643">
    <property type="entry name" value="A_NRPS_Cytc1-like"/>
    <property type="match status" value="1"/>
</dbReference>
<dbReference type="InterPro" id="IPR044894">
    <property type="entry name" value="TubC_N_sf"/>
</dbReference>
<dbReference type="SUPFAM" id="SSF52777">
    <property type="entry name" value="CoA-dependent acyltransferases"/>
    <property type="match status" value="6"/>
</dbReference>
<feature type="domain" description="Carrier" evidence="6">
    <location>
        <begin position="2153"/>
        <end position="2227"/>
    </location>
</feature>
<dbReference type="InterPro" id="IPR036736">
    <property type="entry name" value="ACP-like_sf"/>
</dbReference>
<dbReference type="SUPFAM" id="SSF47336">
    <property type="entry name" value="ACP-like"/>
    <property type="match status" value="2"/>
</dbReference>
<dbReference type="Gene3D" id="3.40.50.980">
    <property type="match status" value="4"/>
</dbReference>
<keyword evidence="3" id="KW-0597">Phosphoprotein</keyword>
<feature type="domain" description="Carrier" evidence="6">
    <location>
        <begin position="1087"/>
        <end position="1162"/>
    </location>
</feature>
<dbReference type="CDD" id="cd19531">
    <property type="entry name" value="LCL_NRPS-like"/>
    <property type="match status" value="2"/>
</dbReference>
<feature type="compositionally biased region" description="Basic and acidic residues" evidence="5">
    <location>
        <begin position="2131"/>
        <end position="2145"/>
    </location>
</feature>
<sequence length="2706" mass="298423">MTHAPIATLISDLRALGVVLLVDGENLRVSAPRERLTPELRGEMAARKGEILAHLKAEAATSGITVLDRSGTATTIPTGSRAPGDEATLSFAQQRLWFLDQMEKGFTWNIPAALRLTGPLDHAALTRALSALIARHETLRTTFGLAADGATPVQRIAAPAPLDLPVVDLSDLAPEAREAEKRAWIARGEEHLFDLSQGPLIWVTLVKLDEKNHLLLLTLHHIIADGWSLGVLVGEVAALYARETGAAEAPPLPPLPIQYADFASWQRSWLEEGELDRQLAYWQKQLTGAPALLELPTDRPRPAVQGFNGAAERFSFSPVLTANLKKLSLDHRTTLFTTLLTGFAVLLARYSGQTDLVIGSPVANRNRAELEGLIGFFVNTLVLRLQWTEQPTFAALLEQARAVTLEAQSHQDVPFEQLVERLKPARTRSYSPLFQVMFILQNTPEQRLELPGLTIEPLDQEQVPAKYDLLLALEEKGDLLKGEFEYNTDLFDAATIRRMIGHLETLLTAACDDVNQPCARLPLLTPAEYDLMVRQWNRTEVVEPEGGCLHTLIEAQVARTPHAPALVWGDVTLDYQTMNARANQLAHHLIALGVTPGTLIGISVERSPDTVIALLAILKAGGAYVPMDPNHPPERLAILMEDARLKFVVAHASVVSKLPVDLKDGGSPPATPDPGTLLRASQDTAPTLCLLERDAAIIATRPKSNPDVAVQPDHPTYVIYTSGSTGRPKGVVIRHDRLVRMFLVTRAWFDFDAHDIWTLFHGFSFDFSVWEMWGALLFGGKLVVVDGETARSPEAFYALLHRERVTVLNNNPSVFQALTRIEESGGAKPLALRVVIFGAEPLKLQNLKPWFARHGDQRPRLINLYGITESTVHTTYHALSLADLEQPHLRIGPPRAELHPLYILDDHLQPVPIGVPGILYAGGHNLSPGYLNQPELTAKAFLPDPFSDDPEARLQRTGDLARFLPDGNIHFLGRKDYQVKVRGFRIELGEIEANLVRHPDLYEAAATTWEPRPGDKMLVAYVEVRKGHEPPTAEQLRAYLKQKLPDYMVPALFRIMAALPRSPNGKVDRRLLPAPTDEGMAESRFTPPRGLTEELIAATWAELLTLPRVSRDAHFFELGGHSLMATRVLARLKDQFALELPLALLFDHPVLGDLATAIDAARLTARRLPPPPPIRAIDRSGDLPLSFAQQRLWFLEQLEGGFATYHLPGGMALTGPLDLAALTRALRTIVNRHESLRTVFPSVDGNPVQRVLPLFDLPVPLLTLAPGQSLQDLASEQMQRPFDLSSEPMLRASIVQIAPEEHALLFTLHHIASDGWSVAIFITELFQLYNAFAAGAPDPLPPLPIQYADYGHWQQQWLTGALLEQQLTYWKGQLADIPELLELPTDRLRPPVQTYHGADLYFNIDRPTTDRLHALCRATGATLFMTLIGAFATLLGRLSDQTDVVIGTPVANRGRPETEGLIGFFVNTLALRVDLGADPDFATLLTRVRRMTLDGFAHQDIPFEQLVDALQPTRNLSHAPLFQVLFALQNAPFAPPDLAGVTMRALDLYGKSAKFDISLSMEENAEGLSGNFEYNTDLFDATTIERFIGYFTSLLKNIAATPNIPLSRLPIQNAAERELLLETWNANHVDHPHAALCIHQLFEHQAQATPDAIALICDDGRRLTYAQLDAKTNQLAHHLRDLGVGPDRLVGVCLERNQELVVALMAILKAGGAYVPLDPNYPPERIAFMLSDMEKADTSSEGPVLLTQQSILPHLPASRARVVSLDGPVAAPIAARSTSRPEPLATPNHLAYLIYTSGSTGLPKGVAIEHHSTVTLIHWTRTFYERAWFEAVLASTSICFDLSVFELFVTLSWGGRIILARDALALPGVVEAGHQVTLVNTVPSAMAALLRLGPLPDSVRLVILAGEPFKDTLAHAIYANPGVLHFDNLYGPSEDTTYSTCARIPADLRGSPSIGRPIANTKAYILDAHLEPVPIGVTGELYLSGDGLARCYLNRPELTDEKFIPNPFHPEGMYKRMYKTGDLARFKPDGSIDFLGRRDHQVKIRGFRIELGEIENALQQHPEVRESVVVVRSEGTNGENRYLVAYVVPRPGSAPTVGDLRAHLKSRVPEFMVPAVFMLLPDGLPLTANGKLDRKALPDPERSREGLSSQLAAPQSHKEQLLTRLWSEVLGVEQVGIHDNFFELGGDSILSIQIVARARQAGMGLTLRQIFQHQTIAELASVASFAEAVRAEQGIVTGAAPLTAIQRWFLERATEAPHHFNQAHLLVTPPHLDPEALRGAIGELLRWHDALRLRFFRDPSGWRQELAEPDETIPFTREDLSALPADGWHAAIETRASQLQASLDPSRGPLLRAALFQGADDQPGRLLFIIHHLAIDGISWRILLEDLQTLLDQAARREPFQLPAKTTSFKQWAERITAPAHLETLRAELPYWQSLADRTFLPLPHDQGSPDQPSLAGSVAHLRVSLDTVETNALLHELPGALNARINDLLLTALARALSLWSGQKSGAFLIDLEGHGREELFEDLDISRTVGWFTALYPVALEAVSDDSWPAGALNRIQERLAAVPKNGIGFGLLRHLLDTPSRQPPTAQISFNYFGQYDGLLGASNRFTLAQEAIGPTSDPRAQRSHLLELNGFVGSGVLHWDWSYDPCHHHADSIQRLGELFLVAFREMIQYGLESESLRQPAEDAAATNLDGDDLDALLAELS</sequence>